<accession>A0A401P381</accession>
<dbReference type="Pfam" id="PF02752">
    <property type="entry name" value="Arrestin_C"/>
    <property type="match status" value="1"/>
</dbReference>
<feature type="domain" description="Arrestin C-terminal-like" evidence="2">
    <location>
        <begin position="159"/>
        <end position="299"/>
    </location>
</feature>
<dbReference type="SUPFAM" id="SSF81296">
    <property type="entry name" value="E set domains"/>
    <property type="match status" value="2"/>
</dbReference>
<dbReference type="EMBL" id="BFAA01003029">
    <property type="protein sequence ID" value="GCB67546.1"/>
    <property type="molecule type" value="Genomic_DNA"/>
</dbReference>
<dbReference type="InterPro" id="IPR014752">
    <property type="entry name" value="Arrestin-like_C"/>
</dbReference>
<dbReference type="InterPro" id="IPR014756">
    <property type="entry name" value="Ig_E-set"/>
</dbReference>
<evidence type="ECO:0000313" key="3">
    <source>
        <dbReference type="EMBL" id="GCB67546.1"/>
    </source>
</evidence>
<dbReference type="InterPro" id="IPR011021">
    <property type="entry name" value="Arrestin-like_N"/>
</dbReference>
<dbReference type="Pfam" id="PF00339">
    <property type="entry name" value="Arrestin_N"/>
    <property type="match status" value="1"/>
</dbReference>
<evidence type="ECO:0000259" key="2">
    <source>
        <dbReference type="SMART" id="SM01017"/>
    </source>
</evidence>
<dbReference type="AlphaFoldDB" id="A0A401P381"/>
<evidence type="ECO:0000256" key="1">
    <source>
        <dbReference type="ARBA" id="ARBA00005298"/>
    </source>
</evidence>
<dbReference type="GO" id="GO:0015031">
    <property type="term" value="P:protein transport"/>
    <property type="evidence" value="ECO:0007669"/>
    <property type="project" value="TreeGrafter"/>
</dbReference>
<dbReference type="STRING" id="75743.A0A401P381"/>
<dbReference type="Gene3D" id="2.60.40.640">
    <property type="match status" value="2"/>
</dbReference>
<dbReference type="Proteomes" id="UP000288216">
    <property type="component" value="Unassembled WGS sequence"/>
</dbReference>
<gene>
    <name evidence="3" type="ORF">scyTo_0008080</name>
</gene>
<comment type="caution">
    <text evidence="3">The sequence shown here is derived from an EMBL/GenBank/DDBJ whole genome shotgun (WGS) entry which is preliminary data.</text>
</comment>
<comment type="similarity">
    <text evidence="1">Belongs to the arrestin family.</text>
</comment>
<dbReference type="GO" id="GO:0005886">
    <property type="term" value="C:plasma membrane"/>
    <property type="evidence" value="ECO:0007669"/>
    <property type="project" value="TreeGrafter"/>
</dbReference>
<dbReference type="SMART" id="SM01017">
    <property type="entry name" value="Arrestin_C"/>
    <property type="match status" value="1"/>
</dbReference>
<dbReference type="InterPro" id="IPR011022">
    <property type="entry name" value="Arrestin_C-like"/>
</dbReference>
<protein>
    <recommendedName>
        <fullName evidence="2">Arrestin C-terminal-like domain-containing protein</fullName>
    </recommendedName>
</protein>
<dbReference type="PANTHER" id="PTHR11188">
    <property type="entry name" value="ARRESTIN DOMAIN CONTAINING PROTEIN"/>
    <property type="match status" value="1"/>
</dbReference>
<dbReference type="OrthoDB" id="7785529at2759"/>
<sequence>MAGETIDGKVVLELNEPLFLYSVKLKIAGKGFVEWIGDSNENLDFTRKIHCSNREDYFHHIFTLWGSDYDAGGLEQTLEAGPHVFQFSHKLEDALPSSFNGSHGKIDYYVRAFCTAIDGTLAQVEKVLKVQETFNLNLDPSNKLPLLFTAEKEISYWCWRVPGIAMNVTVGKSGFVPGEDIIITSEIDNRTGKFIRLISYSIGTEIKYKAFVQEALCDHYREFIEKSELKKMEAVIEAPPRQFTKILGSLQLPKPMVVSDMSRCKIISITYELQVTIPIPAHRVSVTASVPIKIGTTPVHISL</sequence>
<dbReference type="InterPro" id="IPR050357">
    <property type="entry name" value="Arrestin_domain-protein"/>
</dbReference>
<reference evidence="3 4" key="1">
    <citation type="journal article" date="2018" name="Nat. Ecol. Evol.">
        <title>Shark genomes provide insights into elasmobranch evolution and the origin of vertebrates.</title>
        <authorList>
            <person name="Hara Y"/>
            <person name="Yamaguchi K"/>
            <person name="Onimaru K"/>
            <person name="Kadota M"/>
            <person name="Koyanagi M"/>
            <person name="Keeley SD"/>
            <person name="Tatsumi K"/>
            <person name="Tanaka K"/>
            <person name="Motone F"/>
            <person name="Kageyama Y"/>
            <person name="Nozu R"/>
            <person name="Adachi N"/>
            <person name="Nishimura O"/>
            <person name="Nakagawa R"/>
            <person name="Tanegashima C"/>
            <person name="Kiyatake I"/>
            <person name="Matsumoto R"/>
            <person name="Murakumo K"/>
            <person name="Nishida K"/>
            <person name="Terakita A"/>
            <person name="Kuratani S"/>
            <person name="Sato K"/>
            <person name="Hyodo S Kuraku.S."/>
        </authorList>
    </citation>
    <scope>NUCLEOTIDE SEQUENCE [LARGE SCALE GENOMIC DNA]</scope>
</reference>
<name>A0A401P381_SCYTO</name>
<organism evidence="3 4">
    <name type="scientific">Scyliorhinus torazame</name>
    <name type="common">Cloudy catshark</name>
    <name type="synonym">Catulus torazame</name>
    <dbReference type="NCBI Taxonomy" id="75743"/>
    <lineage>
        <taxon>Eukaryota</taxon>
        <taxon>Metazoa</taxon>
        <taxon>Chordata</taxon>
        <taxon>Craniata</taxon>
        <taxon>Vertebrata</taxon>
        <taxon>Chondrichthyes</taxon>
        <taxon>Elasmobranchii</taxon>
        <taxon>Galeomorphii</taxon>
        <taxon>Galeoidea</taxon>
        <taxon>Carcharhiniformes</taxon>
        <taxon>Scyliorhinidae</taxon>
        <taxon>Scyliorhinus</taxon>
    </lineage>
</organism>
<keyword evidence="4" id="KW-1185">Reference proteome</keyword>
<evidence type="ECO:0000313" key="4">
    <source>
        <dbReference type="Proteomes" id="UP000288216"/>
    </source>
</evidence>
<dbReference type="OMA" id="MTRFNTT"/>
<proteinExistence type="inferred from homology"/>
<dbReference type="PANTHER" id="PTHR11188:SF172">
    <property type="entry name" value="ARRESTIN DOMAIN-CONTAINING PROTEIN 5"/>
    <property type="match status" value="1"/>
</dbReference>
<dbReference type="GO" id="GO:0005768">
    <property type="term" value="C:endosome"/>
    <property type="evidence" value="ECO:0007669"/>
    <property type="project" value="TreeGrafter"/>
</dbReference>